<feature type="compositionally biased region" description="Acidic residues" evidence="1">
    <location>
        <begin position="29"/>
        <end position="42"/>
    </location>
</feature>
<sequence>MSTVPGSEAWRDAGLEELEEVPSVLDTSLGDEVEEEPDEHETDEYRPHVARPDRDGEANVADVVEQALEVSDEDEVADEPEPM</sequence>
<dbReference type="Proteomes" id="UP001165405">
    <property type="component" value="Unassembled WGS sequence"/>
</dbReference>
<accession>A0AA41QB82</accession>
<evidence type="ECO:0000313" key="3">
    <source>
        <dbReference type="Proteomes" id="UP001165405"/>
    </source>
</evidence>
<gene>
    <name evidence="2" type="ORF">L1785_04620</name>
</gene>
<organism evidence="2 3">
    <name type="scientific">Antribacter soli</name>
    <dbReference type="NCBI Taxonomy" id="2910976"/>
    <lineage>
        <taxon>Bacteria</taxon>
        <taxon>Bacillati</taxon>
        <taxon>Actinomycetota</taxon>
        <taxon>Actinomycetes</taxon>
        <taxon>Micrococcales</taxon>
        <taxon>Promicromonosporaceae</taxon>
        <taxon>Antribacter</taxon>
    </lineage>
</organism>
<dbReference type="EMBL" id="JAKGSG010000018">
    <property type="protein sequence ID" value="MCF4120258.1"/>
    <property type="molecule type" value="Genomic_DNA"/>
</dbReference>
<dbReference type="RefSeq" id="WP_236088003.1">
    <property type="nucleotide sequence ID" value="NZ_JAKGSG010000018.1"/>
</dbReference>
<reference evidence="2" key="1">
    <citation type="submission" date="2022-01" db="EMBL/GenBank/DDBJ databases">
        <title>Antribacter sp. nov., isolated from Guizhou of China.</title>
        <authorList>
            <person name="Chengliang C."/>
            <person name="Ya Z."/>
        </authorList>
    </citation>
    <scope>NUCLEOTIDE SEQUENCE</scope>
    <source>
        <strain evidence="2">KLBMP 9083</strain>
    </source>
</reference>
<evidence type="ECO:0000256" key="1">
    <source>
        <dbReference type="SAM" id="MobiDB-lite"/>
    </source>
</evidence>
<feature type="compositionally biased region" description="Basic and acidic residues" evidence="1">
    <location>
        <begin position="43"/>
        <end position="57"/>
    </location>
</feature>
<keyword evidence="3" id="KW-1185">Reference proteome</keyword>
<evidence type="ECO:0000313" key="2">
    <source>
        <dbReference type="EMBL" id="MCF4120258.1"/>
    </source>
</evidence>
<feature type="region of interest" description="Disordered" evidence="1">
    <location>
        <begin position="1"/>
        <end position="57"/>
    </location>
</feature>
<dbReference type="AlphaFoldDB" id="A0AA41QB82"/>
<name>A0AA41QB82_9MICO</name>
<comment type="caution">
    <text evidence="2">The sequence shown here is derived from an EMBL/GenBank/DDBJ whole genome shotgun (WGS) entry which is preliminary data.</text>
</comment>
<protein>
    <submittedName>
        <fullName evidence="2">Uncharacterized protein</fullName>
    </submittedName>
</protein>
<proteinExistence type="predicted"/>